<reference evidence="9 10" key="2">
    <citation type="journal article" date="2012" name="Stand. Genomic Sci.">
        <title>Genome sequence of the moderately thermophilic, amino-acid-degrading and sulfur-reducing bacterium Thermovirga lienii type strain (Cas60314(T)).</title>
        <authorList>
            <person name="Goker M."/>
            <person name="Saunders E."/>
            <person name="Lapidus A."/>
            <person name="Nolan M."/>
            <person name="Lucas S."/>
            <person name="Hammon N."/>
            <person name="Deshpande S."/>
            <person name="Cheng J.F."/>
            <person name="Han C."/>
            <person name="Tapia R."/>
            <person name="Goodwin L.A."/>
            <person name="Pitluck S."/>
            <person name="Liolios K."/>
            <person name="Mavromatis K."/>
            <person name="Pagani I."/>
            <person name="Ivanova N."/>
            <person name="Mikhailova N."/>
            <person name="Pati A."/>
            <person name="Chen A."/>
            <person name="Palaniappan K."/>
            <person name="Land M."/>
            <person name="Chang Y.J."/>
            <person name="Jeffries C.D."/>
            <person name="Brambilla E.M."/>
            <person name="Rohde M."/>
            <person name="Spring S."/>
            <person name="Detter J.C."/>
            <person name="Woyke T."/>
            <person name="Bristow J."/>
            <person name="Eisen J.A."/>
            <person name="Markowitz V."/>
            <person name="Hugenholtz P."/>
            <person name="Kyrpides N.C."/>
            <person name="Klenk H.P."/>
        </authorList>
    </citation>
    <scope>NUCLEOTIDE SEQUENCE [LARGE SCALE GENOMIC DNA]</scope>
    <source>
        <strain evidence="10">ATCC BAA-1197 / DSM 17291 / Cas60314</strain>
    </source>
</reference>
<keyword evidence="9" id="KW-0969">Cilium</keyword>
<feature type="transmembrane region" description="Helical" evidence="7">
    <location>
        <begin position="114"/>
        <end position="132"/>
    </location>
</feature>
<comment type="similarity">
    <text evidence="2 7">Belongs to the FHIPEP (flagella/HR/invasion proteins export pore) family.</text>
</comment>
<feature type="region of interest" description="Disordered" evidence="8">
    <location>
        <begin position="327"/>
        <end position="352"/>
    </location>
</feature>
<dbReference type="Gene3D" id="3.40.30.60">
    <property type="entry name" value="FHIPEP family, domain 1"/>
    <property type="match status" value="1"/>
</dbReference>
<evidence type="ECO:0000256" key="7">
    <source>
        <dbReference type="RuleBase" id="RU364093"/>
    </source>
</evidence>
<name>G7V5K0_THELD</name>
<evidence type="ECO:0000256" key="5">
    <source>
        <dbReference type="ARBA" id="ARBA00022989"/>
    </source>
</evidence>
<evidence type="ECO:0000313" key="9">
    <source>
        <dbReference type="EMBL" id="AER65827.1"/>
    </source>
</evidence>
<dbReference type="GO" id="GO:0005886">
    <property type="term" value="C:plasma membrane"/>
    <property type="evidence" value="ECO:0007669"/>
    <property type="project" value="UniProtKB-SubCell"/>
</dbReference>
<dbReference type="STRING" id="580340.Tlie_0081"/>
<dbReference type="Gene3D" id="3.40.50.12790">
    <property type="entry name" value="FHIPEP family, domain 4"/>
    <property type="match status" value="1"/>
</dbReference>
<dbReference type="PRINTS" id="PR00949">
    <property type="entry name" value="TYPE3IMAPROT"/>
</dbReference>
<feature type="compositionally biased region" description="Polar residues" evidence="8">
    <location>
        <begin position="329"/>
        <end position="338"/>
    </location>
</feature>
<feature type="transmembrane region" description="Helical" evidence="7">
    <location>
        <begin position="39"/>
        <end position="61"/>
    </location>
</feature>
<comment type="function">
    <text evidence="7">Required for formation of the rod structure of the flagellar apparatus. Together with FliI and FliH, may constitute the export apparatus of flagellin.</text>
</comment>
<feature type="transmembrane region" description="Helical" evidence="7">
    <location>
        <begin position="241"/>
        <end position="259"/>
    </location>
</feature>
<keyword evidence="7" id="KW-0653">Protein transport</keyword>
<dbReference type="InterPro" id="IPR042194">
    <property type="entry name" value="FHIPEP_1"/>
</dbReference>
<keyword evidence="10" id="KW-1185">Reference proteome</keyword>
<evidence type="ECO:0000256" key="4">
    <source>
        <dbReference type="ARBA" id="ARBA00022692"/>
    </source>
</evidence>
<dbReference type="GO" id="GO:0044780">
    <property type="term" value="P:bacterial-type flagellum assembly"/>
    <property type="evidence" value="ECO:0007669"/>
    <property type="project" value="InterPro"/>
</dbReference>
<dbReference type="eggNOG" id="COG1298">
    <property type="taxonomic scope" value="Bacteria"/>
</dbReference>
<feature type="transmembrane region" description="Helical" evidence="7">
    <location>
        <begin position="73"/>
        <end position="94"/>
    </location>
</feature>
<dbReference type="Gene3D" id="1.10.8.540">
    <property type="entry name" value="FHIPEP family, domain 3"/>
    <property type="match status" value="1"/>
</dbReference>
<dbReference type="GO" id="GO:0009306">
    <property type="term" value="P:protein secretion"/>
    <property type="evidence" value="ECO:0007669"/>
    <property type="project" value="InterPro"/>
</dbReference>
<evidence type="ECO:0000256" key="6">
    <source>
        <dbReference type="ARBA" id="ARBA00023136"/>
    </source>
</evidence>
<keyword evidence="7" id="KW-1005">Bacterial flagellum biogenesis</keyword>
<protein>
    <recommendedName>
        <fullName evidence="7">Flagellar biosynthesis protein FlhA</fullName>
    </recommendedName>
</protein>
<keyword evidence="9" id="KW-0282">Flagellum</keyword>
<keyword evidence="7" id="KW-1006">Bacterial flagellum protein export</keyword>
<dbReference type="PANTHER" id="PTHR30161:SF1">
    <property type="entry name" value="FLAGELLAR BIOSYNTHESIS PROTEIN FLHA-RELATED"/>
    <property type="match status" value="1"/>
</dbReference>
<evidence type="ECO:0000256" key="2">
    <source>
        <dbReference type="ARBA" id="ARBA00008835"/>
    </source>
</evidence>
<dbReference type="KEGG" id="tli:Tlie_0081"/>
<organism evidence="9 10">
    <name type="scientific">Thermovirga lienii (strain ATCC BAA-1197 / DSM 17291 / Cas60314)</name>
    <dbReference type="NCBI Taxonomy" id="580340"/>
    <lineage>
        <taxon>Bacteria</taxon>
        <taxon>Thermotogati</taxon>
        <taxon>Synergistota</taxon>
        <taxon>Synergistia</taxon>
        <taxon>Synergistales</taxon>
        <taxon>Thermovirgaceae</taxon>
        <taxon>Thermovirga</taxon>
    </lineage>
</organism>
<dbReference type="PIRSF" id="PIRSF005419">
    <property type="entry name" value="FlhA"/>
    <property type="match status" value="1"/>
</dbReference>
<reference evidence="10" key="1">
    <citation type="submission" date="2011-10" db="EMBL/GenBank/DDBJ databases">
        <title>The complete genome of chromosome of Thermovirga lienii DSM 17291.</title>
        <authorList>
            <consortium name="US DOE Joint Genome Institute (JGI-PGF)"/>
            <person name="Lucas S."/>
            <person name="Copeland A."/>
            <person name="Lapidus A."/>
            <person name="Glavina del Rio T."/>
            <person name="Dalin E."/>
            <person name="Tice H."/>
            <person name="Bruce D."/>
            <person name="Goodwin L."/>
            <person name="Pitluck S."/>
            <person name="Peters L."/>
            <person name="Mikhailova N."/>
            <person name="Saunders E."/>
            <person name="Kyrpides N."/>
            <person name="Mavromatis K."/>
            <person name="Ivanova N."/>
            <person name="Last F.I."/>
            <person name="Brettin T."/>
            <person name="Detter J.C."/>
            <person name="Han C."/>
            <person name="Larimer F."/>
            <person name="Land M."/>
            <person name="Hauser L."/>
            <person name="Markowitz V."/>
            <person name="Cheng J.-F."/>
            <person name="Hugenholtz P."/>
            <person name="Woyke T."/>
            <person name="Wu D."/>
            <person name="Spring S."/>
            <person name="Schroeder M."/>
            <person name="Brambilla E.-M."/>
            <person name="Klenk H.-P."/>
            <person name="Eisen J.A."/>
        </authorList>
    </citation>
    <scope>NUCLEOTIDE SEQUENCE [LARGE SCALE GENOMIC DNA]</scope>
    <source>
        <strain evidence="10">ATCC BAA-1197 / DSM 17291 / Cas60314</strain>
    </source>
</reference>
<feature type="transmembrane region" description="Helical" evidence="7">
    <location>
        <begin position="12"/>
        <end position="33"/>
    </location>
</feature>
<accession>G7V5K0</accession>
<dbReference type="InterPro" id="IPR006301">
    <property type="entry name" value="FlhA"/>
</dbReference>
<comment type="subcellular location">
    <subcellularLocation>
        <location evidence="1 7">Cell membrane</location>
        <topology evidence="1 7">Multi-pass membrane protein</topology>
    </subcellularLocation>
</comment>
<evidence type="ECO:0000256" key="3">
    <source>
        <dbReference type="ARBA" id="ARBA00022475"/>
    </source>
</evidence>
<dbReference type="PANTHER" id="PTHR30161">
    <property type="entry name" value="FLAGELLAR EXPORT PROTEIN, MEMBRANE FLHA SUBUNIT-RELATED"/>
    <property type="match status" value="1"/>
</dbReference>
<dbReference type="InterPro" id="IPR001712">
    <property type="entry name" value="T3SS_FHIPEP"/>
</dbReference>
<keyword evidence="7" id="KW-0813">Transport</keyword>
<evidence type="ECO:0000313" key="10">
    <source>
        <dbReference type="Proteomes" id="UP000005868"/>
    </source>
</evidence>
<gene>
    <name evidence="7" type="primary">flhA</name>
    <name evidence="9" type="ordered locus">Tlie_0081</name>
</gene>
<feature type="transmembrane region" description="Helical" evidence="7">
    <location>
        <begin position="200"/>
        <end position="221"/>
    </location>
</feature>
<dbReference type="EMBL" id="CP003096">
    <property type="protein sequence ID" value="AER65827.1"/>
    <property type="molecule type" value="Genomic_DNA"/>
</dbReference>
<sequence length="702" mass="76712">MQRAKANPIEGMLKYSDMGITFMVVLIVVMMVIPLPTPLLDLLLALNITFAVIVLLVTFYVQHALEIAAFPSILLVATLFRLALNVSTTRLILLHGYAGKLIGAFGNFVVGGNYLVGGIVFLILVLIQFLVITKGAERVAEVQARFQLDGMPGKQMAIDADLGNGLIDEATARERRRMVQREADFFGAMDGASKFVKGDAIAGLIITTINIIGGICIGIFQQGLSIGEAAQRYSLLTVGDGLVAQIPALILSTATGILVTRTAGESHLGKDITKSLINHYRPLWIGSVLLLALAVIPGFPKIPFILLAAFLGVQGMWVFRERKVEAPQKPQSSGETPQAQPPKQAESPGEGAAPGDFGSVMKLLTVDPLELEVGYALIPLIEPSKGGDLLERIQTLRRQLALEMGVVTPPVRIKDNLQLKPTAYVIKVRGVPKKSAELMPDYYMAIDTGHTTGTLVGIPTKEPAFGLDALWITPDLRAKAEELGYTVVDAPSVLATHLSEVVRSHAAELLTRQTVQSMIDMVKETSPAVVEEMMRYLSLGDVQKVLQNLIREKVPIRDLVGIFETLADYGKVTQSPDFLSERARESLGKIIYYQNANEETGELTVVTLSPVWEKRIKESVQGNLVEGWHINMDFKVVQDFNRAVGEATKKLLEQGLPQVVLVHPDVRFYVRKLLERTFPNVVVISYSEVPKDSKINTVGVVE</sequence>
<proteinExistence type="inferred from homology"/>
<dbReference type="InterPro" id="IPR042196">
    <property type="entry name" value="FHIPEP_4"/>
</dbReference>
<dbReference type="InterPro" id="IPR042193">
    <property type="entry name" value="FHIPEP_3"/>
</dbReference>
<keyword evidence="3 7" id="KW-1003">Cell membrane</keyword>
<keyword evidence="9" id="KW-0966">Cell projection</keyword>
<dbReference type="NCBIfam" id="TIGR01398">
    <property type="entry name" value="FlhA"/>
    <property type="match status" value="1"/>
</dbReference>
<dbReference type="Proteomes" id="UP000005868">
    <property type="component" value="Chromosome"/>
</dbReference>
<keyword evidence="5 7" id="KW-1133">Transmembrane helix</keyword>
<dbReference type="Pfam" id="PF00771">
    <property type="entry name" value="FHIPEP"/>
    <property type="match status" value="1"/>
</dbReference>
<keyword evidence="6 7" id="KW-0472">Membrane</keyword>
<dbReference type="HOGENOM" id="CLU_015346_3_0_0"/>
<dbReference type="AlphaFoldDB" id="G7V5K0"/>
<evidence type="ECO:0000256" key="8">
    <source>
        <dbReference type="SAM" id="MobiDB-lite"/>
    </source>
</evidence>
<evidence type="ECO:0000256" key="1">
    <source>
        <dbReference type="ARBA" id="ARBA00004651"/>
    </source>
</evidence>
<feature type="transmembrane region" description="Helical" evidence="7">
    <location>
        <begin position="280"/>
        <end position="296"/>
    </location>
</feature>
<keyword evidence="4 7" id="KW-0812">Transmembrane</keyword>